<evidence type="ECO:0000259" key="2">
    <source>
        <dbReference type="Pfam" id="PF18803"/>
    </source>
</evidence>
<evidence type="ECO:0000256" key="1">
    <source>
        <dbReference type="SAM" id="MobiDB-lite"/>
    </source>
</evidence>
<dbReference type="PANTHER" id="PTHR33104">
    <property type="entry name" value="SI:DKEY-29D5.2"/>
    <property type="match status" value="1"/>
</dbReference>
<dbReference type="AlphaFoldDB" id="A0A8H6HK76"/>
<dbReference type="OrthoDB" id="3257768at2759"/>
<protein>
    <recommendedName>
        <fullName evidence="2">CxC2-like cysteine cluster KDZ transposase-associated domain-containing protein</fullName>
    </recommendedName>
</protein>
<keyword evidence="4" id="KW-1185">Reference proteome</keyword>
<organism evidence="3 4">
    <name type="scientific">Ephemerocybe angulata</name>
    <dbReference type="NCBI Taxonomy" id="980116"/>
    <lineage>
        <taxon>Eukaryota</taxon>
        <taxon>Fungi</taxon>
        <taxon>Dikarya</taxon>
        <taxon>Basidiomycota</taxon>
        <taxon>Agaricomycotina</taxon>
        <taxon>Agaricomycetes</taxon>
        <taxon>Agaricomycetidae</taxon>
        <taxon>Agaricales</taxon>
        <taxon>Agaricineae</taxon>
        <taxon>Psathyrellaceae</taxon>
        <taxon>Ephemerocybe</taxon>
    </lineage>
</organism>
<evidence type="ECO:0000313" key="3">
    <source>
        <dbReference type="EMBL" id="KAF6747941.1"/>
    </source>
</evidence>
<proteinExistence type="predicted"/>
<dbReference type="InterPro" id="IPR041457">
    <property type="entry name" value="CxC2_KDZ-assoc"/>
</dbReference>
<dbReference type="EMBL" id="JACGCI010000076">
    <property type="protein sequence ID" value="KAF6747941.1"/>
    <property type="molecule type" value="Genomic_DNA"/>
</dbReference>
<accession>A0A8H6HK76</accession>
<comment type="caution">
    <text evidence="3">The sequence shown here is derived from an EMBL/GenBank/DDBJ whole genome shotgun (WGS) entry which is preliminary data.</text>
</comment>
<dbReference type="Proteomes" id="UP000521943">
    <property type="component" value="Unassembled WGS sequence"/>
</dbReference>
<evidence type="ECO:0000313" key="4">
    <source>
        <dbReference type="Proteomes" id="UP000521943"/>
    </source>
</evidence>
<dbReference type="InterPro" id="IPR040521">
    <property type="entry name" value="KDZ"/>
</dbReference>
<reference evidence="3 4" key="1">
    <citation type="submission" date="2020-07" db="EMBL/GenBank/DDBJ databases">
        <title>Comparative genomics of pyrophilous fungi reveals a link between fire events and developmental genes.</title>
        <authorList>
            <consortium name="DOE Joint Genome Institute"/>
            <person name="Steindorff A.S."/>
            <person name="Carver A."/>
            <person name="Calhoun S."/>
            <person name="Stillman K."/>
            <person name="Liu H."/>
            <person name="Lipzen A."/>
            <person name="Pangilinan J."/>
            <person name="Labutti K."/>
            <person name="Bruns T.D."/>
            <person name="Grigoriev I.V."/>
        </authorList>
    </citation>
    <scope>NUCLEOTIDE SEQUENCE [LARGE SCALE GENOMIC DNA]</scope>
    <source>
        <strain evidence="3 4">CBS 144469</strain>
    </source>
</reference>
<gene>
    <name evidence="3" type="ORF">DFP72DRAFT_853943</name>
</gene>
<dbReference type="Pfam" id="PF18803">
    <property type="entry name" value="CxC2"/>
    <property type="match status" value="1"/>
</dbReference>
<dbReference type="Pfam" id="PF18758">
    <property type="entry name" value="KDZ"/>
    <property type="match status" value="1"/>
</dbReference>
<dbReference type="PANTHER" id="PTHR33104:SF2">
    <property type="entry name" value="CXC3 LIKE CYSTEINE CLUSTER DOMAIN-CONTAINING PROTEIN"/>
    <property type="match status" value="1"/>
</dbReference>
<feature type="compositionally biased region" description="Basic and acidic residues" evidence="1">
    <location>
        <begin position="591"/>
        <end position="600"/>
    </location>
</feature>
<feature type="domain" description="CxC2-like cysteine cluster KDZ transposase-associated" evidence="2">
    <location>
        <begin position="1"/>
        <end position="49"/>
    </location>
</feature>
<feature type="region of interest" description="Disordered" evidence="1">
    <location>
        <begin position="591"/>
        <end position="622"/>
    </location>
</feature>
<sequence length="740" mass="85534">MRAQLFPSTIALPQTAFTFDLLSDFHTHTLTSKKSPYDYHEALRQLTNSAFPQDVPDQYHEFCRVSRVWRYLSSQRQSGQAHEIDRLLKEGRFHTIVVRCPACPDVGFNVEKAEIELAGEDEKHKYTLFISADGNYRLQRKAKNDDPDDVALNDGHGCFARAQDYQKWLSSQDEVDDTGICAHLCAVRLQNIVKFRNAVISGVVAIQCARHGFFMSQGVVDLSKGEAYARTDYALYRSLSDQSDQRWIMLSYDIWCSYSAKLKKRFAELFPESAELVQKLRGAVPKMHIKNHIVACQQLWSFNYLRNSGQTCGEMIETTWSDLNQASGSTREQNDGHRHDTLDDFMNYWNWKKFQGIASTISEDYAKVMKRLPTLKANFDQFTKRFPAELIQEWKSSDRDPYRDNNKVVHSVYEATITKGMFSFKGIELEDQQLAILELVADFSKDNEHLNHISAGRRTLYHRINNWMKMYAMSYLHPDNSKPMSEDELEKIVLPLPSNLTQLSRASRKLDSLTRTELKLWEGQAHDGLAELGMAIKTYNFNVKFKKDNVVGQGPNTRAEMFLRTLNSEKVRAGQKYRQARKVLLRLGFDPHDPTLRPMDEKDEATEQSKNTSIPSKLGDSKKSEPWFWNVSHPGGLTEQEKKKWSVEMDRVKWFRDKAVRDCAEEEKEILEEEMKRVVASFRKYADVWSHLAEEQRNKDVPGKASYALHKVALYTRFCDDAERLFHNARKPTTSEPSSS</sequence>
<name>A0A8H6HK76_9AGAR</name>